<evidence type="ECO:0000256" key="8">
    <source>
        <dbReference type="RuleBase" id="RU000304"/>
    </source>
</evidence>
<protein>
    <submittedName>
        <fullName evidence="13">Protein kinase C delta type-like</fullName>
    </submittedName>
</protein>
<evidence type="ECO:0000256" key="1">
    <source>
        <dbReference type="ARBA" id="ARBA00022527"/>
    </source>
</evidence>
<dbReference type="PROSITE" id="PS00108">
    <property type="entry name" value="PROTEIN_KINASE_ST"/>
    <property type="match status" value="1"/>
</dbReference>
<feature type="compositionally biased region" description="Basic and acidic residues" evidence="9">
    <location>
        <begin position="9"/>
        <end position="22"/>
    </location>
</feature>
<keyword evidence="5" id="KW-0418">Kinase</keyword>
<dbReference type="InterPro" id="IPR017441">
    <property type="entry name" value="Protein_kinase_ATP_BS"/>
</dbReference>
<evidence type="ECO:0000313" key="14">
    <source>
        <dbReference type="Xenbase" id="XB-GENE-29084815"/>
    </source>
</evidence>
<dbReference type="RefSeq" id="XP_031747513.1">
    <property type="nucleotide sequence ID" value="XM_031891653.1"/>
</dbReference>
<dbReference type="Gene3D" id="1.10.510.10">
    <property type="entry name" value="Transferase(Phosphotransferase) domain 1"/>
    <property type="match status" value="1"/>
</dbReference>
<keyword evidence="3" id="KW-0808">Transferase</keyword>
<dbReference type="GO" id="GO:0005634">
    <property type="term" value="C:nucleus"/>
    <property type="evidence" value="ECO:0000318"/>
    <property type="project" value="GO_Central"/>
</dbReference>
<keyword evidence="12" id="KW-1185">Reference proteome</keyword>
<keyword evidence="4 7" id="KW-0547">Nucleotide-binding</keyword>
<dbReference type="InterPro" id="IPR008271">
    <property type="entry name" value="Ser/Thr_kinase_AS"/>
</dbReference>
<keyword evidence="2" id="KW-0597">Phosphoprotein</keyword>
<dbReference type="GeneID" id="101730772"/>
<dbReference type="Pfam" id="PF00069">
    <property type="entry name" value="Pkinase"/>
    <property type="match status" value="1"/>
</dbReference>
<gene>
    <name evidence="13 14" type="primary">LOC101730772</name>
</gene>
<dbReference type="OrthoDB" id="10047816at2759"/>
<feature type="binding site" evidence="7">
    <location>
        <position position="62"/>
    </location>
    <ligand>
        <name>ATP</name>
        <dbReference type="ChEBI" id="CHEBI:30616"/>
    </ligand>
</feature>
<dbReference type="AGR" id="Xenbase:XB-GENE-29084815"/>
<evidence type="ECO:0000256" key="7">
    <source>
        <dbReference type="PROSITE-ProRule" id="PRU10141"/>
    </source>
</evidence>
<dbReference type="KEGG" id="xtr:101730772"/>
<dbReference type="InterPro" id="IPR000961">
    <property type="entry name" value="AGC-kinase_C"/>
</dbReference>
<evidence type="ECO:0000256" key="9">
    <source>
        <dbReference type="SAM" id="MobiDB-lite"/>
    </source>
</evidence>
<organism evidence="12 13">
    <name type="scientific">Xenopus tropicalis</name>
    <name type="common">Western clawed frog</name>
    <name type="synonym">Silurana tropicalis</name>
    <dbReference type="NCBI Taxonomy" id="8364"/>
    <lineage>
        <taxon>Eukaryota</taxon>
        <taxon>Metazoa</taxon>
        <taxon>Chordata</taxon>
        <taxon>Craniata</taxon>
        <taxon>Vertebrata</taxon>
        <taxon>Euteleostomi</taxon>
        <taxon>Amphibia</taxon>
        <taxon>Batrachia</taxon>
        <taxon>Anura</taxon>
        <taxon>Pipoidea</taxon>
        <taxon>Pipidae</taxon>
        <taxon>Xenopodinae</taxon>
        <taxon>Xenopus</taxon>
        <taxon>Silurana</taxon>
    </lineage>
</organism>
<accession>A0A8J1IPJ8</accession>
<keyword evidence="1 8" id="KW-0723">Serine/threonine-protein kinase</keyword>
<dbReference type="Gene3D" id="3.30.200.20">
    <property type="entry name" value="Phosphorylase Kinase, domain 1"/>
    <property type="match status" value="1"/>
</dbReference>
<sequence>MSLSPEEEREPKKPRVDNESPDRQLINNYSFHLELGNGSYGMVLLATLKNTSAHVAMKVIRKDGTEKQQRSIEKEARTLRITRECPFLCKGLAAFQTPLHAFLVMECESKTSLLDLIKSQGKLHMKAVIFFSAELVLGIQFLHSRGIVHRDLKPANILINKDGHIKIVDFGTIEEDIYEGKKMTEICGSVIFMAPEILLRNPYDAGVDWWAFGITLCLMATREIPFNWEGSTSCLVQLVAKTNPCYPKGINIEARKLLEELLVKDPAMRLGTRGNIRDHPFFKSIKWADLENQKVPSPLKPERFSPKDFMATYEEPLKFLEDPKIGISSGDPMVLQEFSFVNSGW</sequence>
<dbReference type="InterPro" id="IPR000719">
    <property type="entry name" value="Prot_kinase_dom"/>
</dbReference>
<evidence type="ECO:0000259" key="11">
    <source>
        <dbReference type="PROSITE" id="PS51285"/>
    </source>
</evidence>
<dbReference type="OMA" id="NHHQNIV"/>
<evidence type="ECO:0000256" key="2">
    <source>
        <dbReference type="ARBA" id="ARBA00022553"/>
    </source>
</evidence>
<evidence type="ECO:0000313" key="13">
    <source>
        <dbReference type="RefSeq" id="XP_031747513.1"/>
    </source>
</evidence>
<dbReference type="PROSITE" id="PS00107">
    <property type="entry name" value="PROTEIN_KINASE_ATP"/>
    <property type="match status" value="1"/>
</dbReference>
<evidence type="ECO:0000256" key="3">
    <source>
        <dbReference type="ARBA" id="ARBA00022679"/>
    </source>
</evidence>
<evidence type="ECO:0000256" key="6">
    <source>
        <dbReference type="ARBA" id="ARBA00022840"/>
    </source>
</evidence>
<dbReference type="GO" id="GO:0004674">
    <property type="term" value="F:protein serine/threonine kinase activity"/>
    <property type="evidence" value="ECO:0000318"/>
    <property type="project" value="GO_Central"/>
</dbReference>
<dbReference type="InterPro" id="IPR011009">
    <property type="entry name" value="Kinase-like_dom_sf"/>
</dbReference>
<reference evidence="13" key="1">
    <citation type="submission" date="2025-08" db="UniProtKB">
        <authorList>
            <consortium name="RefSeq"/>
        </authorList>
    </citation>
    <scope>IDENTIFICATION</scope>
    <source>
        <strain evidence="13">Nigerian</strain>
        <tissue evidence="13">Liver and blood</tissue>
    </source>
</reference>
<evidence type="ECO:0000259" key="10">
    <source>
        <dbReference type="PROSITE" id="PS50011"/>
    </source>
</evidence>
<dbReference type="Proteomes" id="UP000008143">
    <property type="component" value="Chromosome 8"/>
</dbReference>
<dbReference type="Xenbase" id="XB-GENE-29084815">
    <property type="gene designation" value="LOC101730772"/>
</dbReference>
<comment type="similarity">
    <text evidence="8">Belongs to the protein kinase superfamily.</text>
</comment>
<dbReference type="GO" id="GO:0005524">
    <property type="term" value="F:ATP binding"/>
    <property type="evidence" value="ECO:0007669"/>
    <property type="project" value="UniProtKB-UniRule"/>
</dbReference>
<dbReference type="SMART" id="SM00220">
    <property type="entry name" value="S_TKc"/>
    <property type="match status" value="1"/>
</dbReference>
<dbReference type="PANTHER" id="PTHR24351">
    <property type="entry name" value="RIBOSOMAL PROTEIN S6 KINASE"/>
    <property type="match status" value="1"/>
</dbReference>
<dbReference type="PROSITE" id="PS50011">
    <property type="entry name" value="PROTEIN_KINASE_DOM"/>
    <property type="match status" value="1"/>
</dbReference>
<evidence type="ECO:0000313" key="12">
    <source>
        <dbReference type="Proteomes" id="UP000008143"/>
    </source>
</evidence>
<proteinExistence type="inferred from homology"/>
<evidence type="ECO:0000256" key="4">
    <source>
        <dbReference type="ARBA" id="ARBA00022741"/>
    </source>
</evidence>
<dbReference type="SUPFAM" id="SSF56112">
    <property type="entry name" value="Protein kinase-like (PK-like)"/>
    <property type="match status" value="1"/>
</dbReference>
<keyword evidence="6 7" id="KW-0067">ATP-binding</keyword>
<dbReference type="GO" id="GO:0005737">
    <property type="term" value="C:cytoplasm"/>
    <property type="evidence" value="ECO:0000318"/>
    <property type="project" value="GO_Central"/>
</dbReference>
<feature type="domain" description="Protein kinase" evidence="10">
    <location>
        <begin position="29"/>
        <end position="282"/>
    </location>
</feature>
<dbReference type="PROSITE" id="PS51285">
    <property type="entry name" value="AGC_KINASE_CTER"/>
    <property type="match status" value="1"/>
</dbReference>
<feature type="domain" description="AGC-kinase C-terminal" evidence="11">
    <location>
        <begin position="283"/>
        <end position="345"/>
    </location>
</feature>
<evidence type="ECO:0000256" key="5">
    <source>
        <dbReference type="ARBA" id="ARBA00022777"/>
    </source>
</evidence>
<name>A0A8J1IPJ8_XENTR</name>
<dbReference type="AlphaFoldDB" id="A0A8J1IPJ8"/>
<feature type="region of interest" description="Disordered" evidence="9">
    <location>
        <begin position="1"/>
        <end position="22"/>
    </location>
</feature>